<reference evidence="2 3" key="1">
    <citation type="submission" date="2019-06" db="EMBL/GenBank/DDBJ databases">
        <title>Genome of Methylobacterium sp. 17Sr1-39.</title>
        <authorList>
            <person name="Seo T."/>
        </authorList>
    </citation>
    <scope>NUCLEOTIDE SEQUENCE [LARGE SCALE GENOMIC DNA]</scope>
    <source>
        <strain evidence="2 3">17Sr1-39</strain>
    </source>
</reference>
<sequence length="60" mass="6500">MDQDRKPINPLERRETIGVEDGNRHDGPVTPSRHGTGTDRGGAETTPPAPKATPSDTPRR</sequence>
<evidence type="ECO:0000256" key="1">
    <source>
        <dbReference type="SAM" id="MobiDB-lite"/>
    </source>
</evidence>
<dbReference type="RefSeq" id="WP_139035937.1">
    <property type="nucleotide sequence ID" value="NZ_VDDA01000004.1"/>
</dbReference>
<feature type="region of interest" description="Disordered" evidence="1">
    <location>
        <begin position="1"/>
        <end position="60"/>
    </location>
</feature>
<dbReference type="Proteomes" id="UP000305267">
    <property type="component" value="Unassembled WGS sequence"/>
</dbReference>
<organism evidence="2 3">
    <name type="scientific">Methylobacterium terricola</name>
    <dbReference type="NCBI Taxonomy" id="2583531"/>
    <lineage>
        <taxon>Bacteria</taxon>
        <taxon>Pseudomonadati</taxon>
        <taxon>Pseudomonadota</taxon>
        <taxon>Alphaproteobacteria</taxon>
        <taxon>Hyphomicrobiales</taxon>
        <taxon>Methylobacteriaceae</taxon>
        <taxon>Methylobacterium</taxon>
    </lineage>
</organism>
<proteinExistence type="predicted"/>
<gene>
    <name evidence="2" type="ORF">FF100_12020</name>
</gene>
<evidence type="ECO:0000313" key="2">
    <source>
        <dbReference type="EMBL" id="TNC13505.1"/>
    </source>
</evidence>
<comment type="caution">
    <text evidence="2">The sequence shown here is derived from an EMBL/GenBank/DDBJ whole genome shotgun (WGS) entry which is preliminary data.</text>
</comment>
<accession>A0A5C4LIV0</accession>
<keyword evidence="3" id="KW-1185">Reference proteome</keyword>
<dbReference type="OrthoDB" id="8001680at2"/>
<dbReference type="EMBL" id="VDDA01000004">
    <property type="protein sequence ID" value="TNC13505.1"/>
    <property type="molecule type" value="Genomic_DNA"/>
</dbReference>
<dbReference type="AlphaFoldDB" id="A0A5C4LIV0"/>
<feature type="compositionally biased region" description="Basic and acidic residues" evidence="1">
    <location>
        <begin position="1"/>
        <end position="27"/>
    </location>
</feature>
<protein>
    <submittedName>
        <fullName evidence="2">Uncharacterized protein</fullName>
    </submittedName>
</protein>
<name>A0A5C4LIV0_9HYPH</name>
<evidence type="ECO:0000313" key="3">
    <source>
        <dbReference type="Proteomes" id="UP000305267"/>
    </source>
</evidence>